<proteinExistence type="predicted"/>
<name>A0AAD1RRW8_PELCU</name>
<evidence type="ECO:0000313" key="3">
    <source>
        <dbReference type="Proteomes" id="UP001295444"/>
    </source>
</evidence>
<feature type="chain" id="PRO_5042007455" evidence="1">
    <location>
        <begin position="26"/>
        <end position="156"/>
    </location>
</feature>
<sequence length="156" mass="18057">MNHKVNVMVSLLCAYSTFFNVNVNAGQSRNVPDAIEQTENIIKSLNMHINNMKLPYFFAVPPKIETDLAWKMNVFRKGIHNLHQVLKHNISYSHNVTLVKENLNYVTNNCPPLHGHGTHGKIYDFQRVRAFLANLDHFLEILYKENTCNSTTFQEK</sequence>
<dbReference type="EMBL" id="OW240914">
    <property type="protein sequence ID" value="CAH2277002.1"/>
    <property type="molecule type" value="Genomic_DNA"/>
</dbReference>
<keyword evidence="1" id="KW-0732">Signal</keyword>
<feature type="signal peptide" evidence="1">
    <location>
        <begin position="1"/>
        <end position="25"/>
    </location>
</feature>
<keyword evidence="3" id="KW-1185">Reference proteome</keyword>
<dbReference type="Proteomes" id="UP001295444">
    <property type="component" value="Chromosome 03"/>
</dbReference>
<gene>
    <name evidence="2" type="ORF">PECUL_23A028484</name>
</gene>
<protein>
    <submittedName>
        <fullName evidence="2">Uncharacterized protein</fullName>
    </submittedName>
</protein>
<dbReference type="AlphaFoldDB" id="A0AAD1RRW8"/>
<reference evidence="2" key="1">
    <citation type="submission" date="2022-03" db="EMBL/GenBank/DDBJ databases">
        <authorList>
            <person name="Alioto T."/>
            <person name="Alioto T."/>
            <person name="Gomez Garrido J."/>
        </authorList>
    </citation>
    <scope>NUCLEOTIDE SEQUENCE</scope>
</reference>
<accession>A0AAD1RRW8</accession>
<evidence type="ECO:0000256" key="1">
    <source>
        <dbReference type="SAM" id="SignalP"/>
    </source>
</evidence>
<evidence type="ECO:0000313" key="2">
    <source>
        <dbReference type="EMBL" id="CAH2277002.1"/>
    </source>
</evidence>
<organism evidence="2 3">
    <name type="scientific">Pelobates cultripes</name>
    <name type="common">Western spadefoot toad</name>
    <dbReference type="NCBI Taxonomy" id="61616"/>
    <lineage>
        <taxon>Eukaryota</taxon>
        <taxon>Metazoa</taxon>
        <taxon>Chordata</taxon>
        <taxon>Craniata</taxon>
        <taxon>Vertebrata</taxon>
        <taxon>Euteleostomi</taxon>
        <taxon>Amphibia</taxon>
        <taxon>Batrachia</taxon>
        <taxon>Anura</taxon>
        <taxon>Pelobatoidea</taxon>
        <taxon>Pelobatidae</taxon>
        <taxon>Pelobates</taxon>
    </lineage>
</organism>